<dbReference type="Pfam" id="PF01266">
    <property type="entry name" value="DAO"/>
    <property type="match status" value="1"/>
</dbReference>
<keyword evidence="1" id="KW-0560">Oxidoreductase</keyword>
<reference evidence="3" key="1">
    <citation type="submission" date="2021-04" db="EMBL/GenBank/DDBJ databases">
        <authorList>
            <person name="Zhang D.-C."/>
        </authorList>
    </citation>
    <scope>NUCLEOTIDE SEQUENCE</scope>
    <source>
        <strain evidence="3">CGMCC 1.15697</strain>
    </source>
</reference>
<feature type="domain" description="FAD dependent oxidoreductase" evidence="2">
    <location>
        <begin position="2"/>
        <end position="387"/>
    </location>
</feature>
<proteinExistence type="predicted"/>
<dbReference type="AlphaFoldDB" id="A0A8J7SGJ0"/>
<evidence type="ECO:0000259" key="2">
    <source>
        <dbReference type="Pfam" id="PF01266"/>
    </source>
</evidence>
<dbReference type="GO" id="GO:0005737">
    <property type="term" value="C:cytoplasm"/>
    <property type="evidence" value="ECO:0007669"/>
    <property type="project" value="TreeGrafter"/>
</dbReference>
<gene>
    <name evidence="3" type="ORF">KAJ83_01965</name>
</gene>
<evidence type="ECO:0000313" key="4">
    <source>
        <dbReference type="Proteomes" id="UP000672602"/>
    </source>
</evidence>
<dbReference type="EMBL" id="JAGMWN010000001">
    <property type="protein sequence ID" value="MBP5855758.1"/>
    <property type="molecule type" value="Genomic_DNA"/>
</dbReference>
<evidence type="ECO:0000313" key="3">
    <source>
        <dbReference type="EMBL" id="MBP5855758.1"/>
    </source>
</evidence>
<dbReference type="Proteomes" id="UP000672602">
    <property type="component" value="Unassembled WGS sequence"/>
</dbReference>
<dbReference type="GO" id="GO:0016491">
    <property type="term" value="F:oxidoreductase activity"/>
    <property type="evidence" value="ECO:0007669"/>
    <property type="project" value="UniProtKB-KW"/>
</dbReference>
<comment type="caution">
    <text evidence="3">The sequence shown here is derived from an EMBL/GenBank/DDBJ whole genome shotgun (WGS) entry which is preliminary data.</text>
</comment>
<keyword evidence="4" id="KW-1185">Reference proteome</keyword>
<protein>
    <submittedName>
        <fullName evidence="3">FAD-binding oxidoreductase</fullName>
    </submittedName>
</protein>
<accession>A0A8J7SGJ0</accession>
<name>A0A8J7SGJ0_9PROT</name>
<dbReference type="SUPFAM" id="SSF51905">
    <property type="entry name" value="FAD/NAD(P)-binding domain"/>
    <property type="match status" value="1"/>
</dbReference>
<dbReference type="Gene3D" id="3.50.50.60">
    <property type="entry name" value="FAD/NAD(P)-binding domain"/>
    <property type="match status" value="2"/>
</dbReference>
<dbReference type="RefSeq" id="WP_210680332.1">
    <property type="nucleotide sequence ID" value="NZ_JAGMWN010000001.1"/>
</dbReference>
<dbReference type="SUPFAM" id="SSF54373">
    <property type="entry name" value="FAD-linked reductases, C-terminal domain"/>
    <property type="match status" value="1"/>
</dbReference>
<dbReference type="Gene3D" id="3.30.9.10">
    <property type="entry name" value="D-Amino Acid Oxidase, subunit A, domain 2"/>
    <property type="match status" value="1"/>
</dbReference>
<evidence type="ECO:0000256" key="1">
    <source>
        <dbReference type="ARBA" id="ARBA00023002"/>
    </source>
</evidence>
<dbReference type="PANTHER" id="PTHR13847">
    <property type="entry name" value="SARCOSINE DEHYDROGENASE-RELATED"/>
    <property type="match status" value="1"/>
</dbReference>
<organism evidence="3 4">
    <name type="scientific">Marivibrio halodurans</name>
    <dbReference type="NCBI Taxonomy" id="2039722"/>
    <lineage>
        <taxon>Bacteria</taxon>
        <taxon>Pseudomonadati</taxon>
        <taxon>Pseudomonadota</taxon>
        <taxon>Alphaproteobacteria</taxon>
        <taxon>Rhodospirillales</taxon>
        <taxon>Rhodospirillaceae</taxon>
        <taxon>Marivibrio</taxon>
    </lineage>
</organism>
<sequence length="406" mass="44068">MIGAGAVGVSCALQLAKRGVRVTVIDRGPVGGGTSHGNAGAILRAASPVAGPDVIAALPRMLLDPKSPLSIRWRYLPRLTPWLMRFLNESRPSRVRRNADAIWQLGAGAVDAWRAQVRGTAAEDMLRPVGWLKVYESEASFEAARPGLERYRARGTAVEYFDRDSLRQLEPNLAPLFARGALHADALFALNPRRVVEICADAARALGVTFRQAEVSDAHADDTHGTVTLADGERLTADRLVLACGAWSKGLAKRLGASIPLDTERGYHLMFETPERGLNRPVVWEDKGFVLCPMAHGLRMTSQVELAGVEAPPDFRRIERLLPLARRMLPSLAGEPTDRWLGYRPSTPDSVPVVGVSPRARAALFAFGHQHYGLSLAARTGEVIADMALDRPTGVDESVLSPSRYG</sequence>
<dbReference type="PANTHER" id="PTHR13847:SF289">
    <property type="entry name" value="GLYCINE OXIDASE"/>
    <property type="match status" value="1"/>
</dbReference>
<dbReference type="InterPro" id="IPR036188">
    <property type="entry name" value="FAD/NAD-bd_sf"/>
</dbReference>
<dbReference type="InterPro" id="IPR006076">
    <property type="entry name" value="FAD-dep_OxRdtase"/>
</dbReference>